<dbReference type="SUPFAM" id="SSF54523">
    <property type="entry name" value="Pili subunits"/>
    <property type="match status" value="1"/>
</dbReference>
<dbReference type="STRING" id="550540.Fbal_1971"/>
<dbReference type="RefSeq" id="WP_013345480.1">
    <property type="nucleotide sequence ID" value="NC_014541.1"/>
</dbReference>
<organism evidence="2 3">
    <name type="scientific">Ferrimonas balearica (strain DSM 9799 / CCM 4581 / KCTC 23876 / PAT)</name>
    <dbReference type="NCBI Taxonomy" id="550540"/>
    <lineage>
        <taxon>Bacteria</taxon>
        <taxon>Pseudomonadati</taxon>
        <taxon>Pseudomonadota</taxon>
        <taxon>Gammaproteobacteria</taxon>
        <taxon>Alteromonadales</taxon>
        <taxon>Ferrimonadaceae</taxon>
        <taxon>Ferrimonas</taxon>
    </lineage>
</organism>
<dbReference type="InterPro" id="IPR012902">
    <property type="entry name" value="N_methyl_site"/>
</dbReference>
<dbReference type="AlphaFoldDB" id="E1STR1"/>
<feature type="transmembrane region" description="Helical" evidence="1">
    <location>
        <begin position="12"/>
        <end position="32"/>
    </location>
</feature>
<name>E1STR1_FERBD</name>
<reference evidence="2 3" key="1">
    <citation type="journal article" date="2010" name="Stand. Genomic Sci.">
        <title>Complete genome sequence of Ferrimonas balearica type strain (PAT).</title>
        <authorList>
            <person name="Nolan M."/>
            <person name="Sikorski J."/>
            <person name="Davenport K."/>
            <person name="Lucas S."/>
            <person name="Glavina Del Rio T."/>
            <person name="Tice H."/>
            <person name="Cheng J."/>
            <person name="Goodwin L."/>
            <person name="Pitluck S."/>
            <person name="Liolios K."/>
            <person name="Ivanova N."/>
            <person name="Mavromatis K."/>
            <person name="Ovchinnikova G."/>
            <person name="Pati A."/>
            <person name="Chen A."/>
            <person name="Palaniappan K."/>
            <person name="Land M."/>
            <person name="Hauser L."/>
            <person name="Chang Y."/>
            <person name="Jeffries C."/>
            <person name="Tapia R."/>
            <person name="Brettin T."/>
            <person name="Detter J."/>
            <person name="Han C."/>
            <person name="Yasawong M."/>
            <person name="Rohde M."/>
            <person name="Tindall B."/>
            <person name="Goker M."/>
            <person name="Woyke T."/>
            <person name="Bristow J."/>
            <person name="Eisen J."/>
            <person name="Markowitz V."/>
            <person name="Hugenholtz P."/>
            <person name="Kyrpides N."/>
            <person name="Klenk H."/>
            <person name="Lapidus A."/>
        </authorList>
    </citation>
    <scope>NUCLEOTIDE SEQUENCE [LARGE SCALE GENOMIC DNA]</scope>
    <source>
        <strain evidence="3">DSM 9799 / CCM 4581 / KCTC 23876 / PAT</strain>
    </source>
</reference>
<dbReference type="KEGG" id="fbl:Fbal_1971"/>
<protein>
    <submittedName>
        <fullName evidence="2">Tfp pilus assembly protein PilW</fullName>
    </submittedName>
</protein>
<keyword evidence="1" id="KW-0812">Transmembrane</keyword>
<dbReference type="NCBIfam" id="TIGR02532">
    <property type="entry name" value="IV_pilin_GFxxxE"/>
    <property type="match status" value="1"/>
</dbReference>
<dbReference type="Pfam" id="PF07963">
    <property type="entry name" value="N_methyl"/>
    <property type="match status" value="1"/>
</dbReference>
<accession>E1STR1</accession>
<dbReference type="eggNOG" id="COG4795">
    <property type="taxonomic scope" value="Bacteria"/>
</dbReference>
<dbReference type="InterPro" id="IPR045584">
    <property type="entry name" value="Pilin-like"/>
</dbReference>
<sequence length="238" mass="25621">MNRGRVKGFTLVELMVAAAVGLILLSALLTFFSGNLRANSTTLELSRLNQELQTAMTVIARDIRRAGYRADGLVNRDNTDTAQNQAFMFLPGSIDGGGTWTPRHLDLLATGGSHADGGPYQCIVLKSDTDDYQDAVATLAQGDVVGYKMVSGRILRGGWDDTSAEADCDNIDWSATDIALTSADIEITELTFLLDPPLQAGGERLIQSIEVTLSGAVVDKPGLSLTLNQRVRLRNNSY</sequence>
<keyword evidence="1" id="KW-1133">Transmembrane helix</keyword>
<dbReference type="PROSITE" id="PS00409">
    <property type="entry name" value="PROKAR_NTER_METHYL"/>
    <property type="match status" value="1"/>
</dbReference>
<dbReference type="OrthoDB" id="5296662at2"/>
<dbReference type="EMBL" id="CP002209">
    <property type="protein sequence ID" value="ADN76174.1"/>
    <property type="molecule type" value="Genomic_DNA"/>
</dbReference>
<keyword evidence="1" id="KW-0472">Membrane</keyword>
<evidence type="ECO:0000313" key="2">
    <source>
        <dbReference type="EMBL" id="ADN76174.1"/>
    </source>
</evidence>
<dbReference type="PIRSF" id="PIRSF004525">
    <property type="entry name" value="Pilin_peptidase-dep_B_prd"/>
    <property type="match status" value="1"/>
</dbReference>
<proteinExistence type="predicted"/>
<dbReference type="Proteomes" id="UP000006683">
    <property type="component" value="Chromosome"/>
</dbReference>
<dbReference type="HOGENOM" id="CLU_1164486_0_0_6"/>
<keyword evidence="3" id="KW-1185">Reference proteome</keyword>
<evidence type="ECO:0000256" key="1">
    <source>
        <dbReference type="SAM" id="Phobius"/>
    </source>
</evidence>
<gene>
    <name evidence="2" type="ordered locus">Fbal_1971</name>
</gene>
<dbReference type="InterPro" id="IPR016419">
    <property type="entry name" value="Prepilin_Pept-dep_B_prd"/>
</dbReference>
<evidence type="ECO:0000313" key="3">
    <source>
        <dbReference type="Proteomes" id="UP000006683"/>
    </source>
</evidence>
<dbReference type="GeneID" id="67182182"/>